<evidence type="ECO:0000313" key="3">
    <source>
        <dbReference type="Proteomes" id="UP001232117"/>
    </source>
</evidence>
<protein>
    <recommendedName>
        <fullName evidence="4">Host attachment protein</fullName>
    </recommendedName>
</protein>
<dbReference type="EMBL" id="CP092332">
    <property type="protein sequence ID" value="WGK95038.1"/>
    <property type="molecule type" value="Genomic_DNA"/>
</dbReference>
<keyword evidence="3" id="KW-1185">Reference proteome</keyword>
<dbReference type="RefSeq" id="WP_264534348.1">
    <property type="nucleotide sequence ID" value="NZ_CP092332.1"/>
</dbReference>
<proteinExistence type="predicted"/>
<gene>
    <name evidence="2" type="ORF">MG292_02085</name>
</gene>
<sequence length="136" mass="15474">MKRQTGIWIDSSKAIIVSLNGKKESITEIDSTIENKSYPNREGNKGTFSGSHHSASETQLNNRKKEQTNYFMDSIIDYIKRSDELYVFGPASAKTELKKRIQTEKIIAPDKLKGVDTSDKLTINQIVAKVRNFYDQ</sequence>
<reference evidence="2 3" key="1">
    <citation type="submission" date="2022-02" db="EMBL/GenBank/DDBJ databases">
        <authorList>
            <person name="Cha I.-T."/>
            <person name="Lee K.-E."/>
            <person name="Park S.-J."/>
        </authorList>
    </citation>
    <scope>NUCLEOTIDE SEQUENCE [LARGE SCALE GENOMIC DNA]</scope>
    <source>
        <strain evidence="2 3">K3R-10</strain>
    </source>
</reference>
<evidence type="ECO:0000313" key="2">
    <source>
        <dbReference type="EMBL" id="WGK95038.1"/>
    </source>
</evidence>
<feature type="compositionally biased region" description="Polar residues" evidence="1">
    <location>
        <begin position="46"/>
        <end position="61"/>
    </location>
</feature>
<organism evidence="2 3">
    <name type="scientific">Flavobacterium keumense</name>
    <dbReference type="NCBI Taxonomy" id="1306518"/>
    <lineage>
        <taxon>Bacteria</taxon>
        <taxon>Pseudomonadati</taxon>
        <taxon>Bacteroidota</taxon>
        <taxon>Flavobacteriia</taxon>
        <taxon>Flavobacteriales</taxon>
        <taxon>Flavobacteriaceae</taxon>
        <taxon>Flavobacterium</taxon>
    </lineage>
</organism>
<dbReference type="Proteomes" id="UP001232117">
    <property type="component" value="Chromosome"/>
</dbReference>
<name>A0ABY8N781_9FLAO</name>
<reference evidence="2 3" key="2">
    <citation type="submission" date="2023-06" db="EMBL/GenBank/DDBJ databases">
        <title>Complete Genome Sequence of Flavobacterium keumense K3R-10.</title>
        <authorList>
            <person name="Jeong H."/>
            <person name="Jhang S.Y."/>
            <person name="Kim J.N."/>
        </authorList>
    </citation>
    <scope>NUCLEOTIDE SEQUENCE [LARGE SCALE GENOMIC DNA]</scope>
    <source>
        <strain evidence="2 3">K3R-10</strain>
    </source>
</reference>
<accession>A0ABY8N781</accession>
<feature type="region of interest" description="Disordered" evidence="1">
    <location>
        <begin position="33"/>
        <end position="64"/>
    </location>
</feature>
<dbReference type="SUPFAM" id="SSF53137">
    <property type="entry name" value="Translational machinery components"/>
    <property type="match status" value="1"/>
</dbReference>
<evidence type="ECO:0008006" key="4">
    <source>
        <dbReference type="Google" id="ProtNLM"/>
    </source>
</evidence>
<evidence type="ECO:0000256" key="1">
    <source>
        <dbReference type="SAM" id="MobiDB-lite"/>
    </source>
</evidence>